<evidence type="ECO:0000313" key="11">
    <source>
        <dbReference type="Proteomes" id="UP000292702"/>
    </source>
</evidence>
<keyword evidence="6 8" id="KW-0408">Iron</keyword>
<organism evidence="10 11">
    <name type="scientific">Steccherinum ochraceum</name>
    <dbReference type="NCBI Taxonomy" id="92696"/>
    <lineage>
        <taxon>Eukaryota</taxon>
        <taxon>Fungi</taxon>
        <taxon>Dikarya</taxon>
        <taxon>Basidiomycota</taxon>
        <taxon>Agaricomycotina</taxon>
        <taxon>Agaricomycetes</taxon>
        <taxon>Polyporales</taxon>
        <taxon>Steccherinaceae</taxon>
        <taxon>Steccherinum</taxon>
    </lineage>
</organism>
<proteinExistence type="inferred from homology"/>
<evidence type="ECO:0000256" key="1">
    <source>
        <dbReference type="ARBA" id="ARBA00001971"/>
    </source>
</evidence>
<dbReference type="InterPro" id="IPR001128">
    <property type="entry name" value="Cyt_P450"/>
</dbReference>
<dbReference type="SUPFAM" id="SSF48264">
    <property type="entry name" value="Cytochrome P450"/>
    <property type="match status" value="1"/>
</dbReference>
<reference evidence="10 11" key="1">
    <citation type="submission" date="2018-11" db="EMBL/GenBank/DDBJ databases">
        <title>Genome assembly of Steccherinum ochraceum LE-BIN_3174, the white-rot fungus of the Steccherinaceae family (The Residual Polyporoid clade, Polyporales, Basidiomycota).</title>
        <authorList>
            <person name="Fedorova T.V."/>
            <person name="Glazunova O.A."/>
            <person name="Landesman E.O."/>
            <person name="Moiseenko K.V."/>
            <person name="Psurtseva N.V."/>
            <person name="Savinova O.S."/>
            <person name="Shakhova N.V."/>
            <person name="Tyazhelova T.V."/>
            <person name="Vasina D.V."/>
        </authorList>
    </citation>
    <scope>NUCLEOTIDE SEQUENCE [LARGE SCALE GENOMIC DNA]</scope>
    <source>
        <strain evidence="10 11">LE-BIN_3174</strain>
    </source>
</reference>
<accession>A0A4V2MXW7</accession>
<dbReference type="PANTHER" id="PTHR24305:SF187">
    <property type="entry name" value="P450, PUTATIVE (EUROFUNG)-RELATED"/>
    <property type="match status" value="1"/>
</dbReference>
<evidence type="ECO:0008006" key="12">
    <source>
        <dbReference type="Google" id="ProtNLM"/>
    </source>
</evidence>
<gene>
    <name evidence="10" type="ORF">EIP91_005523</name>
</gene>
<dbReference type="GO" id="GO:0016705">
    <property type="term" value="F:oxidoreductase activity, acting on paired donors, with incorporation or reduction of molecular oxygen"/>
    <property type="evidence" value="ECO:0007669"/>
    <property type="project" value="InterPro"/>
</dbReference>
<sequence>MLDHNVVVLGGSLFVWRIYKRLEPCSIPATLLLLAAIPACLVAHVKDQYSSIVLAAISVYATFWISLLLFVVQYRISPFHPLAKFPGPFVCKITKIVVANKYRNGEARAFFPEVHDRYGDVVRIGPNELSFRHADAITSILIKEPLPKGPYYVTRVPKDAYQLDGMVDFAQHAQRRKLWNKAVTPAAIKDYAEMLKGVLADLVRAFEERKGEIVDISAWMGYTSIDFMGHMAYSQSFGLLKAGCDILGLLDAQAKGAEAITWMSHIPWIVGPLMKLPPSGPFKVLLELATKLTRDRIVRGASSKDLFHFLHAEDEPEDQRPSEKSVEADGVLAVGAGSDTAATALSHLFYFFMRSPECKRRLQVEIDSTFPAGEETTDFSQQSDSMPYLNACIRPAIEFDYMPPSSFVPEDTQVSVNIPLLHRDPRYFYPLPNEFWPDRFLNQATYVTPSGETITKEQLVHDRSAFLPFSAGPQNCAGRAIALQEVRAVLCAVLQRFDIEKAEGFDLDDWDRNLKDCYVTHRGPLMVKIKHRILSS</sequence>
<feature type="transmembrane region" description="Helical" evidence="9">
    <location>
        <begin position="26"/>
        <end position="45"/>
    </location>
</feature>
<dbReference type="GO" id="GO:0004497">
    <property type="term" value="F:monooxygenase activity"/>
    <property type="evidence" value="ECO:0007669"/>
    <property type="project" value="UniProtKB-KW"/>
</dbReference>
<feature type="binding site" description="axial binding residue" evidence="8">
    <location>
        <position position="476"/>
    </location>
    <ligand>
        <name>heme</name>
        <dbReference type="ChEBI" id="CHEBI:30413"/>
    </ligand>
    <ligandPart>
        <name>Fe</name>
        <dbReference type="ChEBI" id="CHEBI:18248"/>
    </ligandPart>
</feature>
<comment type="pathway">
    <text evidence="2">Secondary metabolite biosynthesis.</text>
</comment>
<keyword evidence="9" id="KW-1133">Transmembrane helix</keyword>
<evidence type="ECO:0000256" key="9">
    <source>
        <dbReference type="SAM" id="Phobius"/>
    </source>
</evidence>
<comment type="similarity">
    <text evidence="3">Belongs to the cytochrome P450 family.</text>
</comment>
<dbReference type="InterPro" id="IPR050121">
    <property type="entry name" value="Cytochrome_P450_monoxygenase"/>
</dbReference>
<dbReference type="PRINTS" id="PR00463">
    <property type="entry name" value="EP450I"/>
</dbReference>
<dbReference type="InterPro" id="IPR036396">
    <property type="entry name" value="Cyt_P450_sf"/>
</dbReference>
<comment type="caution">
    <text evidence="10">The sequence shown here is derived from an EMBL/GenBank/DDBJ whole genome shotgun (WGS) entry which is preliminary data.</text>
</comment>
<evidence type="ECO:0000313" key="10">
    <source>
        <dbReference type="EMBL" id="TCD71757.1"/>
    </source>
</evidence>
<protein>
    <recommendedName>
        <fullName evidence="12">Cytochrome P450 67</fullName>
    </recommendedName>
</protein>
<evidence type="ECO:0000256" key="3">
    <source>
        <dbReference type="ARBA" id="ARBA00010617"/>
    </source>
</evidence>
<keyword evidence="4 8" id="KW-0479">Metal-binding</keyword>
<evidence type="ECO:0000256" key="4">
    <source>
        <dbReference type="ARBA" id="ARBA00022723"/>
    </source>
</evidence>
<dbReference type="Proteomes" id="UP000292702">
    <property type="component" value="Unassembled WGS sequence"/>
</dbReference>
<feature type="transmembrane region" description="Helical" evidence="9">
    <location>
        <begin position="52"/>
        <end position="72"/>
    </location>
</feature>
<dbReference type="STRING" id="92696.A0A4V2MXW7"/>
<comment type="cofactor">
    <cofactor evidence="1 8">
        <name>heme</name>
        <dbReference type="ChEBI" id="CHEBI:30413"/>
    </cofactor>
</comment>
<dbReference type="PRINTS" id="PR00385">
    <property type="entry name" value="P450"/>
</dbReference>
<evidence type="ECO:0000256" key="7">
    <source>
        <dbReference type="ARBA" id="ARBA00023033"/>
    </source>
</evidence>
<evidence type="ECO:0000256" key="8">
    <source>
        <dbReference type="PIRSR" id="PIRSR602401-1"/>
    </source>
</evidence>
<dbReference type="InterPro" id="IPR002401">
    <property type="entry name" value="Cyt_P450_E_grp-I"/>
</dbReference>
<evidence type="ECO:0000256" key="2">
    <source>
        <dbReference type="ARBA" id="ARBA00005179"/>
    </source>
</evidence>
<dbReference type="Pfam" id="PF00067">
    <property type="entry name" value="p450"/>
    <property type="match status" value="1"/>
</dbReference>
<dbReference type="Gene3D" id="1.10.630.10">
    <property type="entry name" value="Cytochrome P450"/>
    <property type="match status" value="1"/>
</dbReference>
<dbReference type="AlphaFoldDB" id="A0A4V2MXW7"/>
<dbReference type="GO" id="GO:0005506">
    <property type="term" value="F:iron ion binding"/>
    <property type="evidence" value="ECO:0007669"/>
    <property type="project" value="InterPro"/>
</dbReference>
<keyword evidence="9" id="KW-0472">Membrane</keyword>
<dbReference type="EMBL" id="RWJN01000003">
    <property type="protein sequence ID" value="TCD71757.1"/>
    <property type="molecule type" value="Genomic_DNA"/>
</dbReference>
<keyword evidence="5" id="KW-0560">Oxidoreductase</keyword>
<dbReference type="PANTHER" id="PTHR24305">
    <property type="entry name" value="CYTOCHROME P450"/>
    <property type="match status" value="1"/>
</dbReference>
<evidence type="ECO:0000256" key="6">
    <source>
        <dbReference type="ARBA" id="ARBA00023004"/>
    </source>
</evidence>
<dbReference type="GO" id="GO:0020037">
    <property type="term" value="F:heme binding"/>
    <property type="evidence" value="ECO:0007669"/>
    <property type="project" value="InterPro"/>
</dbReference>
<keyword evidence="9" id="KW-0812">Transmembrane</keyword>
<dbReference type="OrthoDB" id="6692864at2759"/>
<keyword evidence="8" id="KW-0349">Heme</keyword>
<evidence type="ECO:0000256" key="5">
    <source>
        <dbReference type="ARBA" id="ARBA00023002"/>
    </source>
</evidence>
<keyword evidence="7" id="KW-0503">Monooxygenase</keyword>
<keyword evidence="11" id="KW-1185">Reference proteome</keyword>
<name>A0A4V2MXW7_9APHY</name>